<dbReference type="EMBL" id="FWEV01000201">
    <property type="protein sequence ID" value="SLM31177.1"/>
    <property type="molecule type" value="Genomic_DNA"/>
</dbReference>
<keyword evidence="2" id="KW-1185">Reference proteome</keyword>
<reference evidence="1 2" key="1">
    <citation type="submission" date="2017-03" db="EMBL/GenBank/DDBJ databases">
        <authorList>
            <person name="Afonso C.L."/>
            <person name="Miller P.J."/>
            <person name="Scott M.A."/>
            <person name="Spackman E."/>
            <person name="Goraichik I."/>
            <person name="Dimitrov K.M."/>
            <person name="Suarez D.L."/>
            <person name="Swayne D.E."/>
        </authorList>
    </citation>
    <scope>NUCLEOTIDE SEQUENCE [LARGE SCALE GENOMIC DNA]</scope>
    <source>
        <strain evidence="1">PRJEB14757</strain>
    </source>
</reference>
<evidence type="ECO:0000313" key="1">
    <source>
        <dbReference type="EMBL" id="SLM31177.1"/>
    </source>
</evidence>
<evidence type="ECO:0000313" key="2">
    <source>
        <dbReference type="Proteomes" id="UP000191931"/>
    </source>
</evidence>
<name>A0A1W1HFB5_9BACT</name>
<gene>
    <name evidence="1" type="ORF">MTBBW1_280013</name>
</gene>
<dbReference type="AlphaFoldDB" id="A0A1W1HFB5"/>
<protein>
    <recommendedName>
        <fullName evidence="3">Transposase</fullName>
    </recommendedName>
</protein>
<organism evidence="1 2">
    <name type="scientific">Desulfamplus magnetovallimortis</name>
    <dbReference type="NCBI Taxonomy" id="1246637"/>
    <lineage>
        <taxon>Bacteria</taxon>
        <taxon>Pseudomonadati</taxon>
        <taxon>Thermodesulfobacteriota</taxon>
        <taxon>Desulfobacteria</taxon>
        <taxon>Desulfobacterales</taxon>
        <taxon>Desulfobacteraceae</taxon>
        <taxon>Desulfamplus</taxon>
    </lineage>
</organism>
<dbReference type="STRING" id="1246637.MTBBW1_280013"/>
<evidence type="ECO:0008006" key="3">
    <source>
        <dbReference type="Google" id="ProtNLM"/>
    </source>
</evidence>
<proteinExistence type="predicted"/>
<accession>A0A1W1HFB5</accession>
<sequence>MLMAIYCRRQFNETVSIKRVREIRTTILNELHGISFTSIDHNAIFKEQVRNLNAKT</sequence>
<dbReference type="Proteomes" id="UP000191931">
    <property type="component" value="Unassembled WGS sequence"/>
</dbReference>